<gene>
    <name evidence="3" type="ORF">H9651_03860</name>
</gene>
<proteinExistence type="predicted"/>
<comment type="caution">
    <text evidence="3">The sequence shown here is derived from an EMBL/GenBank/DDBJ whole genome shotgun (WGS) entry which is preliminary data.</text>
</comment>
<dbReference type="Pfam" id="PF09851">
    <property type="entry name" value="SHOCT"/>
    <property type="match status" value="1"/>
</dbReference>
<dbReference type="RefSeq" id="WP_191717974.1">
    <property type="nucleotide sequence ID" value="NZ_JACSQP010000002.1"/>
</dbReference>
<sequence>MRLIDAAVEYQGFWGSFWDLIWWFLWAFVFFAYLMALFSIIGDLFRDHTLSGWWKAVWIFFLIFFPIITALIYLIARGGGMAERSAQAARQFREQQDAYIKTVAAGASPTEEIAKAKQLLDDGTITQAEYEALKAKALA</sequence>
<reference evidence="3 4" key="1">
    <citation type="submission" date="2020-08" db="EMBL/GenBank/DDBJ databases">
        <title>A Genomic Blueprint of the Chicken Gut Microbiome.</title>
        <authorList>
            <person name="Gilroy R."/>
            <person name="Ravi A."/>
            <person name="Getino M."/>
            <person name="Pursley I."/>
            <person name="Horton D.L."/>
            <person name="Alikhan N.-F."/>
            <person name="Baker D."/>
            <person name="Gharbi K."/>
            <person name="Hall N."/>
            <person name="Watson M."/>
            <person name="Adriaenssens E.M."/>
            <person name="Foster-Nyarko E."/>
            <person name="Jarju S."/>
            <person name="Secka A."/>
            <person name="Antonio M."/>
            <person name="Oren A."/>
            <person name="Chaudhuri R."/>
            <person name="La Ragione R.M."/>
            <person name="Hildebrand F."/>
            <person name="Pallen M.J."/>
        </authorList>
    </citation>
    <scope>NUCLEOTIDE SEQUENCE [LARGE SCALE GENOMIC DNA]</scope>
    <source>
        <strain evidence="3 4">Sa4CUA7</strain>
    </source>
</reference>
<dbReference type="InterPro" id="IPR018649">
    <property type="entry name" value="SHOCT"/>
</dbReference>
<feature type="transmembrane region" description="Helical" evidence="1">
    <location>
        <begin position="53"/>
        <end position="76"/>
    </location>
</feature>
<dbReference type="Proteomes" id="UP000648352">
    <property type="component" value="Unassembled WGS sequence"/>
</dbReference>
<organism evidence="3 4">
    <name type="scientific">Microbacterium pullorum</name>
    <dbReference type="NCBI Taxonomy" id="2762236"/>
    <lineage>
        <taxon>Bacteria</taxon>
        <taxon>Bacillati</taxon>
        <taxon>Actinomycetota</taxon>
        <taxon>Actinomycetes</taxon>
        <taxon>Micrococcales</taxon>
        <taxon>Microbacteriaceae</taxon>
        <taxon>Microbacterium</taxon>
    </lineage>
</organism>
<name>A0ABR8RZV8_9MICO</name>
<feature type="transmembrane region" description="Helical" evidence="1">
    <location>
        <begin position="20"/>
        <end position="41"/>
    </location>
</feature>
<evidence type="ECO:0000313" key="3">
    <source>
        <dbReference type="EMBL" id="MBD7956760.1"/>
    </source>
</evidence>
<dbReference type="EMBL" id="JACSQP010000002">
    <property type="protein sequence ID" value="MBD7956760.1"/>
    <property type="molecule type" value="Genomic_DNA"/>
</dbReference>
<feature type="domain" description="SHOCT" evidence="2">
    <location>
        <begin position="111"/>
        <end position="138"/>
    </location>
</feature>
<keyword evidence="1" id="KW-0812">Transmembrane</keyword>
<keyword evidence="1" id="KW-1133">Transmembrane helix</keyword>
<keyword evidence="1" id="KW-0472">Membrane</keyword>
<protein>
    <submittedName>
        <fullName evidence="3">SHOCT domain-containing protein</fullName>
    </submittedName>
</protein>
<keyword evidence="4" id="KW-1185">Reference proteome</keyword>
<evidence type="ECO:0000313" key="4">
    <source>
        <dbReference type="Proteomes" id="UP000648352"/>
    </source>
</evidence>
<accession>A0ABR8RZV8</accession>
<evidence type="ECO:0000259" key="2">
    <source>
        <dbReference type="Pfam" id="PF09851"/>
    </source>
</evidence>
<evidence type="ECO:0000256" key="1">
    <source>
        <dbReference type="SAM" id="Phobius"/>
    </source>
</evidence>